<name>K8DX83_9FIRM</name>
<dbReference type="Proteomes" id="UP000009315">
    <property type="component" value="Unassembled WGS sequence"/>
</dbReference>
<comment type="caution">
    <text evidence="3">The sequence shown here is derived from an EMBL/GenBank/DDBJ whole genome shotgun (WGS) entry which is preliminary data.</text>
</comment>
<evidence type="ECO:0000313" key="4">
    <source>
        <dbReference type="Proteomes" id="UP000009315"/>
    </source>
</evidence>
<accession>K8DX83</accession>
<dbReference type="SUPFAM" id="SSF52540">
    <property type="entry name" value="P-loop containing nucleoside triphosphate hydrolases"/>
    <property type="match status" value="1"/>
</dbReference>
<evidence type="ECO:0000259" key="2">
    <source>
        <dbReference type="Pfam" id="PF13476"/>
    </source>
</evidence>
<dbReference type="RefSeq" id="WP_008409894.1">
    <property type="nucleotide sequence ID" value="NZ_CAOS01000003.1"/>
</dbReference>
<dbReference type="Pfam" id="PF13476">
    <property type="entry name" value="AAA_23"/>
    <property type="match status" value="1"/>
</dbReference>
<keyword evidence="1" id="KW-0175">Coiled coil</keyword>
<dbReference type="InterPro" id="IPR027417">
    <property type="entry name" value="P-loop_NTPase"/>
</dbReference>
<feature type="coiled-coil region" evidence="1">
    <location>
        <begin position="289"/>
        <end position="359"/>
    </location>
</feature>
<dbReference type="EMBL" id="CAOS01000003">
    <property type="protein sequence ID" value="CCO07139.1"/>
    <property type="molecule type" value="Genomic_DNA"/>
</dbReference>
<dbReference type="AlphaFoldDB" id="K8DX83"/>
<evidence type="ECO:0000256" key="1">
    <source>
        <dbReference type="SAM" id="Coils"/>
    </source>
</evidence>
<dbReference type="STRING" id="1121428.DESHY_110083"/>
<gene>
    <name evidence="3" type="ORF">DESHY_110083</name>
</gene>
<proteinExistence type="predicted"/>
<reference evidence="3 4" key="1">
    <citation type="journal article" date="2013" name="Genome Announc.">
        <title>Genome Sequence of the Sulfate-Reducing Bacterium Desulfotomaculum hydrothermale Lam5(T).</title>
        <authorList>
            <person name="Amin O."/>
            <person name="Fardeau M.L."/>
            <person name="Valette O."/>
            <person name="Hirschler-Rea A."/>
            <person name="Barbe V."/>
            <person name="Medigue C."/>
            <person name="Vacherie B."/>
            <person name="Ollivier B."/>
            <person name="Bertin P.N."/>
            <person name="Dolla A."/>
        </authorList>
    </citation>
    <scope>NUCLEOTIDE SEQUENCE [LARGE SCALE GENOMIC DNA]</scope>
    <source>
        <strain evidence="4">Lam5 / DSM 18033</strain>
    </source>
</reference>
<keyword evidence="4" id="KW-1185">Reference proteome</keyword>
<organism evidence="3 4">
    <name type="scientific">Desulforamulus hydrothermalis Lam5 = DSM 18033</name>
    <dbReference type="NCBI Taxonomy" id="1121428"/>
    <lineage>
        <taxon>Bacteria</taxon>
        <taxon>Bacillati</taxon>
        <taxon>Bacillota</taxon>
        <taxon>Clostridia</taxon>
        <taxon>Eubacteriales</taxon>
        <taxon>Peptococcaceae</taxon>
        <taxon>Desulforamulus</taxon>
    </lineage>
</organism>
<dbReference type="eggNOG" id="COG1196">
    <property type="taxonomic scope" value="Bacteria"/>
</dbReference>
<feature type="domain" description="Rad50/SbcC-type AAA" evidence="2">
    <location>
        <begin position="18"/>
        <end position="370"/>
    </location>
</feature>
<dbReference type="GO" id="GO:0016887">
    <property type="term" value="F:ATP hydrolysis activity"/>
    <property type="evidence" value="ECO:0007669"/>
    <property type="project" value="InterPro"/>
</dbReference>
<dbReference type="PANTHER" id="PTHR32182">
    <property type="entry name" value="DNA REPLICATION AND REPAIR PROTEIN RECF"/>
    <property type="match status" value="1"/>
</dbReference>
<evidence type="ECO:0000313" key="3">
    <source>
        <dbReference type="EMBL" id="CCO07139.1"/>
    </source>
</evidence>
<sequence>MVVQNWHKILELRVLGGFFDGQVITFGPHLNCLVGGRGAGKTSIIELIRFALDAYPADLPARRKLEQHLTGILGNGKVRLTVETAGGQQYVVQRSLGDRAPRVSDRAGNPLALDLAGGLNFGVVIVGQSELESMAEMPAAQLALIDGKCPSFPFIKNEIRTCLNELAENRTALSGLIEECQALSERLAILPDIKERLQALAGDQLDHLLQRQRHRERERMFFDQLMRTVKQQLQQDKRRLAASQPEPVWDETAAPNQDILARALEISRETETAVRQLVSQAVVLQEKLLQQLANLMAGLAERHRAQEREDDRIQAGLPVKGLGEAVQERNRLTGLLLELERLVDRLAQKEQAQAVLLEQRQQIKHRLQQLQYNLYEQRLRVCQEYNNLLQPEIQVNLRQAGNTDKYREFLAAALSKSGMHYNRLTEQIVCRLSPGELAEILRHRDDRYLEQCCGIDKDRAQRLAGFLAAQLTPADLLALEDIWLEDLVEIRLQDGAAYKTLETLSKGQKCTAVLPLLLLEDYRPLLIDQPEDHLDNAYIFHTVVPALKKVKAGRQMIFATHNPNIPVNGEAENNLVLAADGCRGRVALQGDLSHPPVKDALNLLLEGGPEALKGRLVRYEY</sequence>
<protein>
    <recommendedName>
        <fullName evidence="2">Rad50/SbcC-type AAA domain-containing protein</fullName>
    </recommendedName>
</protein>
<dbReference type="GO" id="GO:0006302">
    <property type="term" value="P:double-strand break repair"/>
    <property type="evidence" value="ECO:0007669"/>
    <property type="project" value="InterPro"/>
</dbReference>
<dbReference type="GO" id="GO:0000731">
    <property type="term" value="P:DNA synthesis involved in DNA repair"/>
    <property type="evidence" value="ECO:0007669"/>
    <property type="project" value="TreeGrafter"/>
</dbReference>
<dbReference type="InterPro" id="IPR038729">
    <property type="entry name" value="Rad50/SbcC_AAA"/>
</dbReference>
<dbReference type="PANTHER" id="PTHR32182:SF0">
    <property type="entry name" value="DNA REPLICATION AND REPAIR PROTEIN RECF"/>
    <property type="match status" value="1"/>
</dbReference>
<dbReference type="Gene3D" id="3.40.50.300">
    <property type="entry name" value="P-loop containing nucleotide triphosphate hydrolases"/>
    <property type="match status" value="2"/>
</dbReference>